<dbReference type="PANTHER" id="PTHR33108:SF14">
    <property type="entry name" value="OS01G0745000 PROTEIN"/>
    <property type="match status" value="1"/>
</dbReference>
<gene>
    <name evidence="1" type="ORF">DEO72_LG11g3066</name>
</gene>
<sequence length="161" mass="18428">MKPSSSSSTLRKIKILLVSYMEQNEQKLRKAVSDVSSEIEKYYSELKLERIEEVEQAECQCCGLKEDCTSVYITEVEECYCGKWVCGLCSEAVKEKVGRNPSTVAMQEALNSHRDFCQEYNATRLNPQLSLTLSMREIAKRSFQNRKSKGLSRLSRTTSYP</sequence>
<keyword evidence="2" id="KW-1185">Reference proteome</keyword>
<evidence type="ECO:0000313" key="1">
    <source>
        <dbReference type="EMBL" id="QCE16053.1"/>
    </source>
</evidence>
<dbReference type="InterPro" id="IPR012876">
    <property type="entry name" value="DUF1677_pln"/>
</dbReference>
<dbReference type="OrthoDB" id="678173at2759"/>
<proteinExistence type="predicted"/>
<protein>
    <submittedName>
        <fullName evidence="1">Uncharacterized protein</fullName>
    </submittedName>
</protein>
<name>A0A4D6NQE0_VIGUN</name>
<evidence type="ECO:0000313" key="2">
    <source>
        <dbReference type="Proteomes" id="UP000501690"/>
    </source>
</evidence>
<accession>A0A4D6NQE0</accession>
<dbReference type="PANTHER" id="PTHR33108">
    <property type="entry name" value="OS01G0745000 PROTEIN"/>
    <property type="match status" value="1"/>
</dbReference>
<dbReference type="AlphaFoldDB" id="A0A4D6NQE0"/>
<dbReference type="Pfam" id="PF07911">
    <property type="entry name" value="DUF1677"/>
    <property type="match status" value="1"/>
</dbReference>
<dbReference type="Gramene" id="Vigun09g191300.1.v1.2">
    <property type="protein sequence ID" value="Vigun09g191300.1.v1.2"/>
    <property type="gene ID" value="Vigun09g191300.v1.2"/>
</dbReference>
<organism evidence="1 2">
    <name type="scientific">Vigna unguiculata</name>
    <name type="common">Cowpea</name>
    <dbReference type="NCBI Taxonomy" id="3917"/>
    <lineage>
        <taxon>Eukaryota</taxon>
        <taxon>Viridiplantae</taxon>
        <taxon>Streptophyta</taxon>
        <taxon>Embryophyta</taxon>
        <taxon>Tracheophyta</taxon>
        <taxon>Spermatophyta</taxon>
        <taxon>Magnoliopsida</taxon>
        <taxon>eudicotyledons</taxon>
        <taxon>Gunneridae</taxon>
        <taxon>Pentapetalae</taxon>
        <taxon>rosids</taxon>
        <taxon>fabids</taxon>
        <taxon>Fabales</taxon>
        <taxon>Fabaceae</taxon>
        <taxon>Papilionoideae</taxon>
        <taxon>50 kb inversion clade</taxon>
        <taxon>NPAAA clade</taxon>
        <taxon>indigoferoid/millettioid clade</taxon>
        <taxon>Phaseoleae</taxon>
        <taxon>Vigna</taxon>
    </lineage>
</organism>
<reference evidence="1 2" key="1">
    <citation type="submission" date="2019-04" db="EMBL/GenBank/DDBJ databases">
        <title>An improved genome assembly and genetic linkage map for asparagus bean, Vigna unguiculata ssp. sesquipedialis.</title>
        <authorList>
            <person name="Xia Q."/>
            <person name="Zhang R."/>
            <person name="Dong Y."/>
        </authorList>
    </citation>
    <scope>NUCLEOTIDE SEQUENCE [LARGE SCALE GENOMIC DNA]</scope>
    <source>
        <tissue evidence="1">Leaf</tissue>
    </source>
</reference>
<dbReference type="Proteomes" id="UP000501690">
    <property type="component" value="Linkage Group LG11"/>
</dbReference>
<dbReference type="EMBL" id="CP039355">
    <property type="protein sequence ID" value="QCE16053.1"/>
    <property type="molecule type" value="Genomic_DNA"/>
</dbReference>